<dbReference type="PANTHER" id="PTHR12953">
    <property type="entry name" value="MEMBRANE PROTEIN CH1 RELATED"/>
    <property type="match status" value="1"/>
</dbReference>
<proteinExistence type="predicted"/>
<feature type="compositionally biased region" description="Basic and acidic residues" evidence="6">
    <location>
        <begin position="133"/>
        <end position="143"/>
    </location>
</feature>
<dbReference type="InterPro" id="IPR045120">
    <property type="entry name" value="Suco/Slp1-like"/>
</dbReference>
<gene>
    <name evidence="9" type="ORF">V1264_006387</name>
</gene>
<feature type="region of interest" description="Disordered" evidence="6">
    <location>
        <begin position="28"/>
        <end position="143"/>
    </location>
</feature>
<comment type="caution">
    <text evidence="9">The sequence shown here is derived from an EMBL/GenBank/DDBJ whole genome shotgun (WGS) entry which is preliminary data.</text>
</comment>
<feature type="compositionally biased region" description="Basic and acidic residues" evidence="6">
    <location>
        <begin position="193"/>
        <end position="208"/>
    </location>
</feature>
<feature type="region of interest" description="Disordered" evidence="6">
    <location>
        <begin position="737"/>
        <end position="882"/>
    </location>
</feature>
<feature type="compositionally biased region" description="Polar residues" evidence="6">
    <location>
        <begin position="851"/>
        <end position="867"/>
    </location>
</feature>
<feature type="region of interest" description="Disordered" evidence="6">
    <location>
        <begin position="1349"/>
        <end position="1410"/>
    </location>
</feature>
<dbReference type="PROSITE" id="PS51469">
    <property type="entry name" value="SUN"/>
    <property type="match status" value="1"/>
</dbReference>
<keyword evidence="5" id="KW-0175">Coiled coil</keyword>
<name>A0AAN9AXI8_9CAEN</name>
<feature type="region of interest" description="Disordered" evidence="6">
    <location>
        <begin position="1426"/>
        <end position="1527"/>
    </location>
</feature>
<feature type="compositionally biased region" description="Basic and acidic residues" evidence="6">
    <location>
        <begin position="103"/>
        <end position="112"/>
    </location>
</feature>
<feature type="compositionally biased region" description="Basic and acidic residues" evidence="6">
    <location>
        <begin position="548"/>
        <end position="565"/>
    </location>
</feature>
<evidence type="ECO:0000256" key="6">
    <source>
        <dbReference type="SAM" id="MobiDB-lite"/>
    </source>
</evidence>
<dbReference type="GO" id="GO:0016020">
    <property type="term" value="C:membrane"/>
    <property type="evidence" value="ECO:0007669"/>
    <property type="project" value="InterPro"/>
</dbReference>
<feature type="compositionally biased region" description="Polar residues" evidence="6">
    <location>
        <begin position="755"/>
        <end position="791"/>
    </location>
</feature>
<keyword evidence="7" id="KW-0732">Signal</keyword>
<feature type="region of interest" description="Disordered" evidence="6">
    <location>
        <begin position="177"/>
        <end position="219"/>
    </location>
</feature>
<feature type="signal peptide" evidence="7">
    <location>
        <begin position="1"/>
        <end position="22"/>
    </location>
</feature>
<feature type="region of interest" description="Disordered" evidence="6">
    <location>
        <begin position="696"/>
        <end position="721"/>
    </location>
</feature>
<feature type="coiled-coil region" evidence="5">
    <location>
        <begin position="1066"/>
        <end position="1129"/>
    </location>
</feature>
<evidence type="ECO:0000256" key="4">
    <source>
        <dbReference type="ARBA" id="ARBA00023136"/>
    </source>
</evidence>
<protein>
    <recommendedName>
        <fullName evidence="8">SUN domain-containing protein</fullName>
    </recommendedName>
</protein>
<feature type="compositionally biased region" description="Basic and acidic residues" evidence="6">
    <location>
        <begin position="868"/>
        <end position="882"/>
    </location>
</feature>
<dbReference type="Pfam" id="PF07738">
    <property type="entry name" value="Sad1_UNC"/>
    <property type="match status" value="1"/>
</dbReference>
<organism evidence="9 10">
    <name type="scientific">Littorina saxatilis</name>
    <dbReference type="NCBI Taxonomy" id="31220"/>
    <lineage>
        <taxon>Eukaryota</taxon>
        <taxon>Metazoa</taxon>
        <taxon>Spiralia</taxon>
        <taxon>Lophotrochozoa</taxon>
        <taxon>Mollusca</taxon>
        <taxon>Gastropoda</taxon>
        <taxon>Caenogastropoda</taxon>
        <taxon>Littorinimorpha</taxon>
        <taxon>Littorinoidea</taxon>
        <taxon>Littorinidae</taxon>
        <taxon>Littorina</taxon>
    </lineage>
</organism>
<evidence type="ECO:0000256" key="7">
    <source>
        <dbReference type="SAM" id="SignalP"/>
    </source>
</evidence>
<evidence type="ECO:0000313" key="10">
    <source>
        <dbReference type="Proteomes" id="UP001374579"/>
    </source>
</evidence>
<keyword evidence="10" id="KW-1185">Reference proteome</keyword>
<keyword evidence="3" id="KW-1133">Transmembrane helix</keyword>
<dbReference type="EMBL" id="JBAMIC010000018">
    <property type="protein sequence ID" value="KAK7094902.1"/>
    <property type="molecule type" value="Genomic_DNA"/>
</dbReference>
<feature type="compositionally biased region" description="Basic and acidic residues" evidence="6">
    <location>
        <begin position="328"/>
        <end position="346"/>
    </location>
</feature>
<feature type="region of interest" description="Disordered" evidence="6">
    <location>
        <begin position="505"/>
        <end position="526"/>
    </location>
</feature>
<dbReference type="GO" id="GO:0034975">
    <property type="term" value="P:protein folding in endoplasmic reticulum"/>
    <property type="evidence" value="ECO:0007669"/>
    <property type="project" value="TreeGrafter"/>
</dbReference>
<dbReference type="GO" id="GO:0005737">
    <property type="term" value="C:cytoplasm"/>
    <property type="evidence" value="ECO:0007669"/>
    <property type="project" value="TreeGrafter"/>
</dbReference>
<feature type="compositionally biased region" description="Polar residues" evidence="6">
    <location>
        <begin position="603"/>
        <end position="614"/>
    </location>
</feature>
<feature type="domain" description="SUN" evidence="8">
    <location>
        <begin position="343"/>
        <end position="501"/>
    </location>
</feature>
<feature type="compositionally biased region" description="Low complexity" evidence="6">
    <location>
        <begin position="39"/>
        <end position="55"/>
    </location>
</feature>
<sequence>MRRKYIILILTCLSAGILRCPAVEGNGKVPADSNHQKTDGTPGPQGDPPQQAQGTSSDFDKSVKSNAEEDEGPLEKNSGAKPAVDTASVVSSEDSKVNGVNGNDRRPERRSAESVVKQDGSTEPPKAVLQEDATNKEADVKEKATNLRDDTDRIITQVPSKAGNEESVKENVIKTADTAKKDTQHFPDAVVPDVKDGPPEKLAEKRETPAALFDEIPGVIVPPAVTSAKSLNQPAKNTEAQDPALFQTHVATDEQPQDDAKQEADPSSELHFKANAEQSFVFGTGGMVVDESLNIGTPPKILEEEGVPVAEDIQTFGEWRKKVLEEELEKEKENEKTKQLAKDSSKGESQTVPVMNSQKLRVNYASDKCGAKIVAYNPEMENGNHMLTANRDQYMINPCSAKKWFVVELCEPVSVMMVELASLELFSSQPHTFRFYLYDRYPAKEWLMNGTFEMTPDKVPQPFPLKMNSPYVKFVRIEMVDYYGKEHFCPITLFRVFGLPMEDDDGDEDGVSHHAESDDDNENSQTLFARTKDTVVNLMKKVLYTDGGEEKEKDMDEAAVKEKHANATGNDSLPCDPEVENKSAQEKTIEGTPVTVHHPKPTVDSTQAETSSSAAPGDIPMVTKLDDEDQMESEDKSANAAAKDQDMVILLESGRPTGWERALHFCHPKTNKSSVSCSFNPVCSYVETFLGTPPPISRPKISLSESSSTSNVEKFDPSRTDFLEPSFTTTVSDVQNVKTVSSSGDKRTQQDEVYVQSSSEGARNGTSMSSEATTRIPSHFPTESVSSSASMISPEKKQEEKSEIHTVGEEKSTPKESPSTTETTASAPIPKEKPSPRTSGKMVETDPVEDTPSSTEVETEDLVTTRTTDSHATEDTEKSTRDKATVDIVSEILQPSILPDTTSVISSTLSRPTPVLEMEGASVSAGGPRGEVLETLMPSLSPSPTSEMPDEAMGQVDSAAYPQIVQPTIEDAEPYIQQSEAPEMPEEATISGESRDIPGQKQEEVPTVQNATETLVKQNDTEKKQIPKDLVHVPISLGAKRETAIMRLTNRIKALELNVSLSSRFLEELSSRFKKQNEEMMKVLNKTMSKLNTTATASHIQAMQQEKRIDQLETRLDNLTASVQILAEKFDTFAEHMSDRQMTFTTLNLLLVVLALYLFYRGSQSPPLHPEIKFLLDTMPSRPPQTSPFPRRNSDVTLSMHHDPRMSVATGMKKSGSVMNLGAASASPTLLFPEKTDIGPKKKKRKKQKTQKTESVGGTDSDPGFKMSSMDSISGSENGFAKLGHRRCGSATASFPASGGASALVVASAPQVKSDNKEVQFSLGGKTIPAKGPDIDYTLGSSSPLSLPYSLSSSGPCSAPSSKCDVITSKPPIPRSQRSKSLTSPPSSPLVDGGESDTFDGGGGVATGKTATTRIITTTYDYLPKPWDQSRHSGGYTTFDGTRHQRNFNGTASAQLPLLSKPKTHLSSSTPAVNGERESKSGDQNYVPQRKGSFRGGVRSEEGKLVGVREKGKGGKKPWKGHSFERA</sequence>
<dbReference type="GO" id="GO:0012505">
    <property type="term" value="C:endomembrane system"/>
    <property type="evidence" value="ECO:0007669"/>
    <property type="project" value="UniProtKB-SubCell"/>
</dbReference>
<feature type="region of interest" description="Disordered" evidence="6">
    <location>
        <begin position="328"/>
        <end position="353"/>
    </location>
</feature>
<accession>A0AAN9AXI8</accession>
<feature type="compositionally biased region" description="Basic and acidic residues" evidence="6">
    <location>
        <begin position="794"/>
        <end position="814"/>
    </location>
</feature>
<dbReference type="PANTHER" id="PTHR12953:SF0">
    <property type="entry name" value="SUN DOMAIN-CONTAINING OSSIFICATION FACTOR"/>
    <property type="match status" value="1"/>
</dbReference>
<evidence type="ECO:0000256" key="1">
    <source>
        <dbReference type="ARBA" id="ARBA00004308"/>
    </source>
</evidence>
<dbReference type="Proteomes" id="UP001374579">
    <property type="component" value="Unassembled WGS sequence"/>
</dbReference>
<dbReference type="InterPro" id="IPR012919">
    <property type="entry name" value="SUN_dom"/>
</dbReference>
<evidence type="ECO:0000256" key="3">
    <source>
        <dbReference type="ARBA" id="ARBA00022989"/>
    </source>
</evidence>
<evidence type="ECO:0000313" key="9">
    <source>
        <dbReference type="EMBL" id="KAK7094902.1"/>
    </source>
</evidence>
<keyword evidence="2" id="KW-0812">Transmembrane</keyword>
<evidence type="ECO:0000256" key="2">
    <source>
        <dbReference type="ARBA" id="ARBA00022692"/>
    </source>
</evidence>
<reference evidence="9 10" key="1">
    <citation type="submission" date="2024-02" db="EMBL/GenBank/DDBJ databases">
        <title>Chromosome-scale genome assembly of the rough periwinkle Littorina saxatilis.</title>
        <authorList>
            <person name="De Jode A."/>
            <person name="Faria R."/>
            <person name="Formenti G."/>
            <person name="Sims Y."/>
            <person name="Smith T.P."/>
            <person name="Tracey A."/>
            <person name="Wood J.M.D."/>
            <person name="Zagrodzka Z.B."/>
            <person name="Johannesson K."/>
            <person name="Butlin R.K."/>
            <person name="Leder E.H."/>
        </authorList>
    </citation>
    <scope>NUCLEOTIDE SEQUENCE [LARGE SCALE GENOMIC DNA]</scope>
    <source>
        <strain evidence="9">Snail1</strain>
        <tissue evidence="9">Muscle</tissue>
    </source>
</reference>
<feature type="region of interest" description="Disordered" evidence="6">
    <location>
        <begin position="1231"/>
        <end position="1278"/>
    </location>
</feature>
<keyword evidence="4" id="KW-0472">Membrane</keyword>
<feature type="compositionally biased region" description="Basic and acidic residues" evidence="6">
    <location>
        <begin position="579"/>
        <end position="589"/>
    </location>
</feature>
<feature type="compositionally biased region" description="Basic and acidic residues" evidence="6">
    <location>
        <begin position="1498"/>
        <end position="1513"/>
    </location>
</feature>
<evidence type="ECO:0000259" key="8">
    <source>
        <dbReference type="PROSITE" id="PS51469"/>
    </source>
</evidence>
<feature type="compositionally biased region" description="Low complexity" evidence="6">
    <location>
        <begin position="1349"/>
        <end position="1362"/>
    </location>
</feature>
<feature type="compositionally biased region" description="Low complexity" evidence="6">
    <location>
        <begin position="815"/>
        <end position="828"/>
    </location>
</feature>
<feature type="compositionally biased region" description="Basic residues" evidence="6">
    <location>
        <begin position="1241"/>
        <end position="1250"/>
    </location>
</feature>
<comment type="subcellular location">
    <subcellularLocation>
        <location evidence="1">Endomembrane system</location>
    </subcellularLocation>
</comment>
<evidence type="ECO:0000256" key="5">
    <source>
        <dbReference type="SAM" id="Coils"/>
    </source>
</evidence>
<feature type="region of interest" description="Disordered" evidence="6">
    <location>
        <begin position="548"/>
        <end position="621"/>
    </location>
</feature>
<feature type="chain" id="PRO_5042917222" description="SUN domain-containing protein" evidence="7">
    <location>
        <begin position="23"/>
        <end position="1527"/>
    </location>
</feature>
<feature type="compositionally biased region" description="Basic and acidic residues" evidence="6">
    <location>
        <begin position="58"/>
        <end position="67"/>
    </location>
</feature>